<gene>
    <name evidence="2" type="ORF">GCM10007423_21110</name>
</gene>
<proteinExistence type="predicted"/>
<dbReference type="SUPFAM" id="SSF52833">
    <property type="entry name" value="Thioredoxin-like"/>
    <property type="match status" value="1"/>
</dbReference>
<dbReference type="InterPro" id="IPR036249">
    <property type="entry name" value="Thioredoxin-like_sf"/>
</dbReference>
<dbReference type="Proteomes" id="UP000600214">
    <property type="component" value="Unassembled WGS sequence"/>
</dbReference>
<dbReference type="Gene3D" id="3.40.30.10">
    <property type="entry name" value="Glutaredoxin"/>
    <property type="match status" value="1"/>
</dbReference>
<name>A0ABQ1YMT3_9BACT</name>
<sequence>MNPNIILQSVFLFLTIGVFTSYAQKPTIAGSITGIGKSPIQFRYVKDGKRQVDTVLAVNDHFKYTPKGSDDSTLTMLFATSGYLRLWVEPGEVTVSGSFDHPFRLRLKGGKENALVDQYNAAIDWKYDELANGKPDSVKSKLEKEKEVKTRAFIQSHPSSRMAAELLYWQSMYNDAELATHETLWQAFTPAVRASKQGIKLSQRLNAVRNQPVPGKSAPDFTIPDVSGNPVSLADFKGKYVLLDFWGHWCGPCVRAFPALKALYDRFANKMTIVGIAAESKNDRDKWVNMIKENNLNWVQLSELEADNGKVNQTYNIVAFPTYFLVDKAGKVVSKSNAIKDIESAINSIEDLK</sequence>
<reference evidence="3" key="1">
    <citation type="journal article" date="2019" name="Int. J. Syst. Evol. Microbiol.">
        <title>The Global Catalogue of Microorganisms (GCM) 10K type strain sequencing project: providing services to taxonomists for standard genome sequencing and annotation.</title>
        <authorList>
            <consortium name="The Broad Institute Genomics Platform"/>
            <consortium name="The Broad Institute Genome Sequencing Center for Infectious Disease"/>
            <person name="Wu L."/>
            <person name="Ma J."/>
        </authorList>
    </citation>
    <scope>NUCLEOTIDE SEQUENCE [LARGE SCALE GENOMIC DNA]</scope>
    <source>
        <strain evidence="3">CGMCC 1.15288</strain>
    </source>
</reference>
<feature type="domain" description="Thioredoxin" evidence="1">
    <location>
        <begin position="212"/>
        <end position="353"/>
    </location>
</feature>
<dbReference type="PROSITE" id="PS51352">
    <property type="entry name" value="THIOREDOXIN_2"/>
    <property type="match status" value="1"/>
</dbReference>
<dbReference type="PANTHER" id="PTHR42852">
    <property type="entry name" value="THIOL:DISULFIDE INTERCHANGE PROTEIN DSBE"/>
    <property type="match status" value="1"/>
</dbReference>
<dbReference type="CDD" id="cd02966">
    <property type="entry name" value="TlpA_like_family"/>
    <property type="match status" value="1"/>
</dbReference>
<evidence type="ECO:0000313" key="2">
    <source>
        <dbReference type="EMBL" id="GGH31919.1"/>
    </source>
</evidence>
<dbReference type="EMBL" id="BMIA01000001">
    <property type="protein sequence ID" value="GGH31919.1"/>
    <property type="molecule type" value="Genomic_DNA"/>
</dbReference>
<dbReference type="Pfam" id="PF00578">
    <property type="entry name" value="AhpC-TSA"/>
    <property type="match status" value="1"/>
</dbReference>
<organism evidence="2 3">
    <name type="scientific">Dyadobacter endophyticus</name>
    <dbReference type="NCBI Taxonomy" id="1749036"/>
    <lineage>
        <taxon>Bacteria</taxon>
        <taxon>Pseudomonadati</taxon>
        <taxon>Bacteroidota</taxon>
        <taxon>Cytophagia</taxon>
        <taxon>Cytophagales</taxon>
        <taxon>Spirosomataceae</taxon>
        <taxon>Dyadobacter</taxon>
    </lineage>
</organism>
<evidence type="ECO:0000259" key="1">
    <source>
        <dbReference type="PROSITE" id="PS51352"/>
    </source>
</evidence>
<dbReference type="RefSeq" id="WP_188931450.1">
    <property type="nucleotide sequence ID" value="NZ_BMIA01000001.1"/>
</dbReference>
<keyword evidence="3" id="KW-1185">Reference proteome</keyword>
<dbReference type="InterPro" id="IPR013766">
    <property type="entry name" value="Thioredoxin_domain"/>
</dbReference>
<dbReference type="InterPro" id="IPR000866">
    <property type="entry name" value="AhpC/TSA"/>
</dbReference>
<dbReference type="PANTHER" id="PTHR42852:SF13">
    <property type="entry name" value="PROTEIN DIPZ"/>
    <property type="match status" value="1"/>
</dbReference>
<evidence type="ECO:0000313" key="3">
    <source>
        <dbReference type="Proteomes" id="UP000600214"/>
    </source>
</evidence>
<comment type="caution">
    <text evidence="2">The sequence shown here is derived from an EMBL/GenBank/DDBJ whole genome shotgun (WGS) entry which is preliminary data.</text>
</comment>
<protein>
    <submittedName>
        <fullName evidence="2">Thiol:disulfide interchange protein</fullName>
    </submittedName>
</protein>
<accession>A0ABQ1YMT3</accession>
<dbReference type="InterPro" id="IPR050553">
    <property type="entry name" value="Thioredoxin_ResA/DsbE_sf"/>
</dbReference>